<organism evidence="2 3">
    <name type="scientific">Anaerocolumna jejuensis DSM 15929</name>
    <dbReference type="NCBI Taxonomy" id="1121322"/>
    <lineage>
        <taxon>Bacteria</taxon>
        <taxon>Bacillati</taxon>
        <taxon>Bacillota</taxon>
        <taxon>Clostridia</taxon>
        <taxon>Lachnospirales</taxon>
        <taxon>Lachnospiraceae</taxon>
        <taxon>Anaerocolumna</taxon>
    </lineage>
</organism>
<reference evidence="2 3" key="1">
    <citation type="submission" date="2016-11" db="EMBL/GenBank/DDBJ databases">
        <authorList>
            <person name="Jaros S."/>
            <person name="Januszkiewicz K."/>
            <person name="Wedrychowicz H."/>
        </authorList>
    </citation>
    <scope>NUCLEOTIDE SEQUENCE [LARGE SCALE GENOMIC DNA]</scope>
    <source>
        <strain evidence="2 3">DSM 15929</strain>
    </source>
</reference>
<dbReference type="InterPro" id="IPR000182">
    <property type="entry name" value="GNAT_dom"/>
</dbReference>
<dbReference type="PROSITE" id="PS51186">
    <property type="entry name" value="GNAT"/>
    <property type="match status" value="1"/>
</dbReference>
<dbReference type="OrthoDB" id="1550635at2"/>
<evidence type="ECO:0000259" key="1">
    <source>
        <dbReference type="PROSITE" id="PS51186"/>
    </source>
</evidence>
<name>A0A1M7BVF9_9FIRM</name>
<keyword evidence="3" id="KW-1185">Reference proteome</keyword>
<accession>A0A1M7BVF9</accession>
<proteinExistence type="predicted"/>
<dbReference type="EMBL" id="FRAC01000039">
    <property type="protein sequence ID" value="SHL58980.1"/>
    <property type="molecule type" value="Genomic_DNA"/>
</dbReference>
<evidence type="ECO:0000313" key="3">
    <source>
        <dbReference type="Proteomes" id="UP000184386"/>
    </source>
</evidence>
<dbReference type="RefSeq" id="WP_073280169.1">
    <property type="nucleotide sequence ID" value="NZ_FRAC01000039.1"/>
</dbReference>
<dbReference type="AlphaFoldDB" id="A0A1M7BVF9"/>
<evidence type="ECO:0000313" key="2">
    <source>
        <dbReference type="EMBL" id="SHL58980.1"/>
    </source>
</evidence>
<dbReference type="Proteomes" id="UP000184386">
    <property type="component" value="Unassembled WGS sequence"/>
</dbReference>
<dbReference type="InterPro" id="IPR016181">
    <property type="entry name" value="Acyl_CoA_acyltransferase"/>
</dbReference>
<dbReference type="STRING" id="1121322.SAMN02745136_05267"/>
<dbReference type="SUPFAM" id="SSF55729">
    <property type="entry name" value="Acyl-CoA N-acyltransferases (Nat)"/>
    <property type="match status" value="1"/>
</dbReference>
<dbReference type="Gene3D" id="3.40.630.30">
    <property type="match status" value="1"/>
</dbReference>
<dbReference type="GO" id="GO:0016747">
    <property type="term" value="F:acyltransferase activity, transferring groups other than amino-acyl groups"/>
    <property type="evidence" value="ECO:0007669"/>
    <property type="project" value="InterPro"/>
</dbReference>
<feature type="domain" description="N-acetyltransferase" evidence="1">
    <location>
        <begin position="159"/>
        <end position="315"/>
    </location>
</feature>
<gene>
    <name evidence="2" type="ORF">SAMN02745136_05267</name>
</gene>
<protein>
    <recommendedName>
        <fullName evidence="1">N-acetyltransferase domain-containing protein</fullName>
    </recommendedName>
</protein>
<sequence length="315" mass="36102">MISTDFTHKHLEQAQSLIKQNYDEEKQSVSNLPEDTSIPDLTPFADNKLGVAVMEGERLLGFLCCYEPWDNAFGTNAKGTFSPLHAHGAISENRELIYRELYQKAAQKWVEQDITYHSVALFAHDEQAKKALFTYGFGLRCVDAVKSMDKLKVKQKANLQIRRLEQAEIPLIRPLREQLSAHLSESPCFMYSTEQGYQSWLSRAEQRNSKIYAAFEGEKAIAFIEAIHGGENFVTELHDMMSICGAFCLPKNRGEEIVQNLLNVMIDELKAEGYQWLGVDFESFNPTAYGFWNKYFEPYTNSVTRRIDEGILNRK</sequence>